<proteinExistence type="predicted"/>
<dbReference type="AlphaFoldDB" id="W9YXW1"/>
<dbReference type="OrthoDB" id="5388207at2759"/>
<sequence>MSAVQSMYQSVAGIKDSAMGRSSAQSGEEPPSGFQGGGTATDPYDQGNVERPAESGEEPPSGIQGKGTATDPYDAGNAPETAEAPMVSGQEPPTGIQGKGTATDPYDAGNAPENPSTSDTSTAAPSAQPSEPSVESTAVSSTSAPSSKTATDESADTRGRGLLKAPPKHRDETDVSPGTMPDGSHAQTSGDRGESYEPGRLNRLKGKFGFGHH</sequence>
<feature type="compositionally biased region" description="Basic residues" evidence="1">
    <location>
        <begin position="202"/>
        <end position="213"/>
    </location>
</feature>
<evidence type="ECO:0000313" key="2">
    <source>
        <dbReference type="EMBL" id="EXJ94515.1"/>
    </source>
</evidence>
<gene>
    <name evidence="2" type="ORF">A1O1_02911</name>
</gene>
<dbReference type="eggNOG" id="ENOG502SCA5">
    <property type="taxonomic scope" value="Eukaryota"/>
</dbReference>
<dbReference type="GeneID" id="19157808"/>
<dbReference type="Proteomes" id="UP000019484">
    <property type="component" value="Unassembled WGS sequence"/>
</dbReference>
<evidence type="ECO:0000256" key="1">
    <source>
        <dbReference type="SAM" id="MobiDB-lite"/>
    </source>
</evidence>
<evidence type="ECO:0000313" key="3">
    <source>
        <dbReference type="Proteomes" id="UP000019484"/>
    </source>
</evidence>
<protein>
    <submittedName>
        <fullName evidence="2">Uncharacterized protein</fullName>
    </submittedName>
</protein>
<dbReference type="STRING" id="1182541.W9YXW1"/>
<accession>W9YXW1</accession>
<reference evidence="2 3" key="1">
    <citation type="submission" date="2013-03" db="EMBL/GenBank/DDBJ databases">
        <title>The Genome Sequence of Capronia coronata CBS 617.96.</title>
        <authorList>
            <consortium name="The Broad Institute Genomics Platform"/>
            <person name="Cuomo C."/>
            <person name="de Hoog S."/>
            <person name="Gorbushina A."/>
            <person name="Walker B."/>
            <person name="Young S.K."/>
            <person name="Zeng Q."/>
            <person name="Gargeya S."/>
            <person name="Fitzgerald M."/>
            <person name="Haas B."/>
            <person name="Abouelleil A."/>
            <person name="Allen A.W."/>
            <person name="Alvarado L."/>
            <person name="Arachchi H.M."/>
            <person name="Berlin A.M."/>
            <person name="Chapman S.B."/>
            <person name="Gainer-Dewar J."/>
            <person name="Goldberg J."/>
            <person name="Griggs A."/>
            <person name="Gujja S."/>
            <person name="Hansen M."/>
            <person name="Howarth C."/>
            <person name="Imamovic A."/>
            <person name="Ireland A."/>
            <person name="Larimer J."/>
            <person name="McCowan C."/>
            <person name="Murphy C."/>
            <person name="Pearson M."/>
            <person name="Poon T.W."/>
            <person name="Priest M."/>
            <person name="Roberts A."/>
            <person name="Saif S."/>
            <person name="Shea T."/>
            <person name="Sisk P."/>
            <person name="Sykes S."/>
            <person name="Wortman J."/>
            <person name="Nusbaum C."/>
            <person name="Birren B."/>
        </authorList>
    </citation>
    <scope>NUCLEOTIDE SEQUENCE [LARGE SCALE GENOMIC DNA]</scope>
    <source>
        <strain evidence="2 3">CBS 617.96</strain>
    </source>
</reference>
<organism evidence="2 3">
    <name type="scientific">Capronia coronata CBS 617.96</name>
    <dbReference type="NCBI Taxonomy" id="1182541"/>
    <lineage>
        <taxon>Eukaryota</taxon>
        <taxon>Fungi</taxon>
        <taxon>Dikarya</taxon>
        <taxon>Ascomycota</taxon>
        <taxon>Pezizomycotina</taxon>
        <taxon>Eurotiomycetes</taxon>
        <taxon>Chaetothyriomycetidae</taxon>
        <taxon>Chaetothyriales</taxon>
        <taxon>Herpotrichiellaceae</taxon>
        <taxon>Capronia</taxon>
    </lineage>
</organism>
<feature type="region of interest" description="Disordered" evidence="1">
    <location>
        <begin position="15"/>
        <end position="213"/>
    </location>
</feature>
<dbReference type="HOGENOM" id="CLU_112528_0_0_1"/>
<dbReference type="EMBL" id="AMWN01000002">
    <property type="protein sequence ID" value="EXJ94515.1"/>
    <property type="molecule type" value="Genomic_DNA"/>
</dbReference>
<feature type="compositionally biased region" description="Low complexity" evidence="1">
    <location>
        <begin position="115"/>
        <end position="147"/>
    </location>
</feature>
<dbReference type="RefSeq" id="XP_007722009.1">
    <property type="nucleotide sequence ID" value="XM_007723819.1"/>
</dbReference>
<comment type="caution">
    <text evidence="2">The sequence shown here is derived from an EMBL/GenBank/DDBJ whole genome shotgun (WGS) entry which is preliminary data.</text>
</comment>
<name>W9YXW1_9EURO</name>
<keyword evidence="3" id="KW-1185">Reference proteome</keyword>